<dbReference type="PANTHER" id="PTHR36844">
    <property type="entry name" value="PROTEASE PRSW"/>
    <property type="match status" value="1"/>
</dbReference>
<evidence type="ECO:0000313" key="2">
    <source>
        <dbReference type="EMBL" id="MBF8807396.1"/>
    </source>
</evidence>
<dbReference type="Pfam" id="PF13367">
    <property type="entry name" value="PrsW-protease"/>
    <property type="match status" value="1"/>
</dbReference>
<evidence type="ECO:0000256" key="1">
    <source>
        <dbReference type="SAM" id="Phobius"/>
    </source>
</evidence>
<protein>
    <submittedName>
        <fullName evidence="2">PrsW family intramembrane metalloprotease</fullName>
    </submittedName>
</protein>
<keyword evidence="2" id="KW-0378">Hydrolase</keyword>
<accession>A0A931AU71</accession>
<feature type="transmembrane region" description="Helical" evidence="1">
    <location>
        <begin position="241"/>
        <end position="262"/>
    </location>
</feature>
<reference evidence="2" key="1">
    <citation type="submission" date="2020-09" db="EMBL/GenBank/DDBJ databases">
        <title>Genomic insights into the novelty and pathogenicity of a unique biofilm-forming Enterococcus sp. bacteria (Enterococcus lacertideformus) identified in reptiles.</title>
        <authorList>
            <person name="Agius J.E."/>
            <person name="Phalen D.N."/>
            <person name="Rose K."/>
            <person name="Eden J.-S."/>
        </authorList>
    </citation>
    <scope>NUCLEOTIDE SEQUENCE</scope>
    <source>
        <strain evidence="2">PHRS 0518</strain>
    </source>
</reference>
<feature type="transmembrane region" description="Helical" evidence="1">
    <location>
        <begin position="64"/>
        <end position="85"/>
    </location>
</feature>
<dbReference type="EMBL" id="JADAKE010000006">
    <property type="protein sequence ID" value="MBF8807396.1"/>
    <property type="molecule type" value="Genomic_DNA"/>
</dbReference>
<evidence type="ECO:0000313" key="3">
    <source>
        <dbReference type="Proteomes" id="UP000637757"/>
    </source>
</evidence>
<dbReference type="GO" id="GO:0008237">
    <property type="term" value="F:metallopeptidase activity"/>
    <property type="evidence" value="ECO:0007669"/>
    <property type="project" value="UniProtKB-KW"/>
</dbReference>
<keyword evidence="1" id="KW-0812">Transmembrane</keyword>
<name>A0A931AU71_9ENTE</name>
<keyword evidence="1" id="KW-0472">Membrane</keyword>
<keyword evidence="3" id="KW-1185">Reference proteome</keyword>
<comment type="caution">
    <text evidence="2">The sequence shown here is derived from an EMBL/GenBank/DDBJ whole genome shotgun (WGS) entry which is preliminary data.</text>
</comment>
<dbReference type="Proteomes" id="UP000637757">
    <property type="component" value="Unassembled WGS sequence"/>
</dbReference>
<dbReference type="PANTHER" id="PTHR36844:SF1">
    <property type="entry name" value="PROTEASE PRSW"/>
    <property type="match status" value="1"/>
</dbReference>
<keyword evidence="2" id="KW-0645">Protease</keyword>
<feature type="transmembrane region" description="Helical" evidence="1">
    <location>
        <begin position="141"/>
        <end position="162"/>
    </location>
</feature>
<feature type="transmembrane region" description="Helical" evidence="1">
    <location>
        <begin position="35"/>
        <end position="57"/>
    </location>
</feature>
<organism evidence="2 3">
    <name type="scientific">Enterococcus lacertideformus</name>
    <dbReference type="NCBI Taxonomy" id="2771493"/>
    <lineage>
        <taxon>Bacteria</taxon>
        <taxon>Bacillati</taxon>
        <taxon>Bacillota</taxon>
        <taxon>Bacilli</taxon>
        <taxon>Lactobacillales</taxon>
        <taxon>Enterococcaceae</taxon>
        <taxon>Enterococcus</taxon>
    </lineage>
</organism>
<proteinExistence type="predicted"/>
<sequence>MKKVILFLLLFLMAIGIDYEINSIGKLDASNGNKVLVLIAILLLLLYILPALFLFFHYEKYFSVPLYLLGIGLFFGSFVPGWLAAYENEFAKNLMNMLVCGNSDANEWLTALTASIVEETVKASCALALIYLFNKRRLSEVFFIGACVGLGFQILEDMSYIVNQANESMQELFPQTMLRISGAISSHWAYTGLFVLGLFCLLTKSNKCSLQKKYVWLFSPLVLHFLWNSPLNQWMLGDISLVSALLTAVTLMLVFQTIGYFYQIEKEYPFSKNVS</sequence>
<keyword evidence="1" id="KW-1133">Transmembrane helix</keyword>
<feature type="transmembrane region" description="Helical" evidence="1">
    <location>
        <begin position="214"/>
        <end position="235"/>
    </location>
</feature>
<gene>
    <name evidence="2" type="ORF">IC227_01995</name>
</gene>
<dbReference type="InterPro" id="IPR026898">
    <property type="entry name" value="PrsW"/>
</dbReference>
<feature type="transmembrane region" description="Helical" evidence="1">
    <location>
        <begin position="182"/>
        <end position="202"/>
    </location>
</feature>
<keyword evidence="2" id="KW-0482">Metalloprotease</keyword>
<feature type="transmembrane region" description="Helical" evidence="1">
    <location>
        <begin position="108"/>
        <end position="134"/>
    </location>
</feature>
<dbReference type="AlphaFoldDB" id="A0A931AU71"/>